<reference evidence="1 2" key="1">
    <citation type="submission" date="2016-05" db="EMBL/GenBank/DDBJ databases">
        <title>A degradative enzymes factory behind the ericoid mycorrhizal symbiosis.</title>
        <authorList>
            <consortium name="DOE Joint Genome Institute"/>
            <person name="Martino E."/>
            <person name="Morin E."/>
            <person name="Grelet G."/>
            <person name="Kuo A."/>
            <person name="Kohler A."/>
            <person name="Daghino S."/>
            <person name="Barry K."/>
            <person name="Choi C."/>
            <person name="Cichocki N."/>
            <person name="Clum A."/>
            <person name="Copeland A."/>
            <person name="Hainaut M."/>
            <person name="Haridas S."/>
            <person name="Labutti K."/>
            <person name="Lindquist E."/>
            <person name="Lipzen A."/>
            <person name="Khouja H.-R."/>
            <person name="Murat C."/>
            <person name="Ohm R."/>
            <person name="Olson A."/>
            <person name="Spatafora J."/>
            <person name="Veneault-Fourrey C."/>
            <person name="Henrissat B."/>
            <person name="Grigoriev I."/>
            <person name="Martin F."/>
            <person name="Perotto S."/>
        </authorList>
    </citation>
    <scope>NUCLEOTIDE SEQUENCE [LARGE SCALE GENOMIC DNA]</scope>
    <source>
        <strain evidence="1 2">UAMH 7357</strain>
    </source>
</reference>
<evidence type="ECO:0000313" key="1">
    <source>
        <dbReference type="EMBL" id="PMD19212.1"/>
    </source>
</evidence>
<gene>
    <name evidence="1" type="ORF">NA56DRAFT_705790</name>
</gene>
<protein>
    <submittedName>
        <fullName evidence="1">Uncharacterized protein</fullName>
    </submittedName>
</protein>
<dbReference type="InterPro" id="IPR052895">
    <property type="entry name" value="HetReg/Transcr_Mod"/>
</dbReference>
<dbReference type="AlphaFoldDB" id="A0A2J6PYT7"/>
<accession>A0A2J6PYT7</accession>
<dbReference type="PANTHER" id="PTHR24148">
    <property type="entry name" value="ANKYRIN REPEAT DOMAIN-CONTAINING PROTEIN 39 HOMOLOG-RELATED"/>
    <property type="match status" value="1"/>
</dbReference>
<sequence>MIICGDTELNWKAFASAHEKMMQYGLMNWGTYDNWNIRDRKGGGLLGSLGLRVMMETKILSALSPSIANIVRSFSERDEIALEELLLGPWGKWPGIPELVMQLCMVPASEATDPRDRLFALLGLASDGDDPSLIPNYVESIEIVFLRYSNRFVRHGDGINLLYQAVGASKTDLSIPSWVPDWTQAQHVDKRPKNQIAFTNLLYKAAVDTSPKYDALMTPAKLSSLE</sequence>
<evidence type="ECO:0000313" key="2">
    <source>
        <dbReference type="Proteomes" id="UP000235672"/>
    </source>
</evidence>
<proteinExistence type="predicted"/>
<dbReference type="PANTHER" id="PTHR24148:SF64">
    <property type="entry name" value="HETEROKARYON INCOMPATIBILITY DOMAIN-CONTAINING PROTEIN"/>
    <property type="match status" value="1"/>
</dbReference>
<dbReference type="Proteomes" id="UP000235672">
    <property type="component" value="Unassembled WGS sequence"/>
</dbReference>
<dbReference type="STRING" id="1745343.A0A2J6PYT7"/>
<name>A0A2J6PYT7_9HELO</name>
<keyword evidence="2" id="KW-1185">Reference proteome</keyword>
<dbReference type="OrthoDB" id="3553147at2759"/>
<organism evidence="1 2">
    <name type="scientific">Hyaloscypha hepaticicola</name>
    <dbReference type="NCBI Taxonomy" id="2082293"/>
    <lineage>
        <taxon>Eukaryota</taxon>
        <taxon>Fungi</taxon>
        <taxon>Dikarya</taxon>
        <taxon>Ascomycota</taxon>
        <taxon>Pezizomycotina</taxon>
        <taxon>Leotiomycetes</taxon>
        <taxon>Helotiales</taxon>
        <taxon>Hyaloscyphaceae</taxon>
        <taxon>Hyaloscypha</taxon>
    </lineage>
</organism>
<dbReference type="EMBL" id="KZ613490">
    <property type="protein sequence ID" value="PMD19212.1"/>
    <property type="molecule type" value="Genomic_DNA"/>
</dbReference>